<proteinExistence type="predicted"/>
<evidence type="ECO:0000313" key="3">
    <source>
        <dbReference type="Proteomes" id="UP000292235"/>
    </source>
</evidence>
<dbReference type="Pfam" id="PF19054">
    <property type="entry name" value="DUF5753"/>
    <property type="match status" value="1"/>
</dbReference>
<dbReference type="Proteomes" id="UP000292235">
    <property type="component" value="Chromosome"/>
</dbReference>
<name>A0A4P6Q8E3_9ACTN</name>
<feature type="domain" description="HTH cro/C1-type" evidence="1">
    <location>
        <begin position="17"/>
        <end position="70"/>
    </location>
</feature>
<dbReference type="Pfam" id="PF13560">
    <property type="entry name" value="HTH_31"/>
    <property type="match status" value="1"/>
</dbReference>
<protein>
    <recommendedName>
        <fullName evidence="1">HTH cro/C1-type domain-containing protein</fullName>
    </recommendedName>
</protein>
<dbReference type="InterPro" id="IPR001387">
    <property type="entry name" value="Cro/C1-type_HTH"/>
</dbReference>
<sequence>MGRKKISPMWKRYGAEVRKCRDACGWSQGQLGSRVGLSSSAVSLVESGSLKPQTDHATALDSALEAGGRLLRMWENFNSQGLFPAGFEKFSDLESKAVELHEYHGLLIPGLVQTPDYARAVFMGTQPWASDDAIDRMLRSRLERQQAVFERSDRPIVLVVLDEYVIHRVVGDEAVMKAQLKYLIDCVDARKLRLQIVPRSTRLHPGLAGPFRVYTFDGRPTVASCEYFFDEQIIETEAQVRRCVATFDALQGEALSPGGSLDLVRQVLGDLHD</sequence>
<dbReference type="Gene3D" id="1.10.260.40">
    <property type="entry name" value="lambda repressor-like DNA-binding domains"/>
    <property type="match status" value="1"/>
</dbReference>
<dbReference type="CDD" id="cd00093">
    <property type="entry name" value="HTH_XRE"/>
    <property type="match status" value="1"/>
</dbReference>
<gene>
    <name evidence="2" type="ORF">EKD16_18575</name>
</gene>
<keyword evidence="3" id="KW-1185">Reference proteome</keyword>
<organism evidence="2 3">
    <name type="scientific">Streptomonospora litoralis</name>
    <dbReference type="NCBI Taxonomy" id="2498135"/>
    <lineage>
        <taxon>Bacteria</taxon>
        <taxon>Bacillati</taxon>
        <taxon>Actinomycetota</taxon>
        <taxon>Actinomycetes</taxon>
        <taxon>Streptosporangiales</taxon>
        <taxon>Nocardiopsidaceae</taxon>
        <taxon>Streptomonospora</taxon>
    </lineage>
</organism>
<dbReference type="GO" id="GO:0003677">
    <property type="term" value="F:DNA binding"/>
    <property type="evidence" value="ECO:0007669"/>
    <property type="project" value="InterPro"/>
</dbReference>
<evidence type="ECO:0000313" key="2">
    <source>
        <dbReference type="EMBL" id="QBI55479.1"/>
    </source>
</evidence>
<dbReference type="PROSITE" id="PS50943">
    <property type="entry name" value="HTH_CROC1"/>
    <property type="match status" value="1"/>
</dbReference>
<dbReference type="SMART" id="SM00530">
    <property type="entry name" value="HTH_XRE"/>
    <property type="match status" value="1"/>
</dbReference>
<dbReference type="EMBL" id="CP036455">
    <property type="protein sequence ID" value="QBI55479.1"/>
    <property type="molecule type" value="Genomic_DNA"/>
</dbReference>
<reference evidence="2 3" key="1">
    <citation type="submission" date="2019-02" db="EMBL/GenBank/DDBJ databases">
        <authorList>
            <person name="Khodamoradi S."/>
            <person name="Hahnke R.L."/>
            <person name="Kaempfer P."/>
            <person name="Schumann P."/>
            <person name="Rohde M."/>
            <person name="Steinert M."/>
            <person name="Luzhetskyy A."/>
            <person name="Wink J."/>
            <person name="Ruckert C."/>
        </authorList>
    </citation>
    <scope>NUCLEOTIDE SEQUENCE [LARGE SCALE GENOMIC DNA]</scope>
    <source>
        <strain evidence="2 3">M2</strain>
    </source>
</reference>
<dbReference type="SUPFAM" id="SSF47413">
    <property type="entry name" value="lambda repressor-like DNA-binding domains"/>
    <property type="match status" value="1"/>
</dbReference>
<accession>A0A4P6Q8E3</accession>
<evidence type="ECO:0000259" key="1">
    <source>
        <dbReference type="PROSITE" id="PS50943"/>
    </source>
</evidence>
<dbReference type="KEGG" id="strr:EKD16_18575"/>
<dbReference type="InterPro" id="IPR043917">
    <property type="entry name" value="DUF5753"/>
</dbReference>
<dbReference type="AlphaFoldDB" id="A0A4P6Q8E3"/>
<dbReference type="InterPro" id="IPR010982">
    <property type="entry name" value="Lambda_DNA-bd_dom_sf"/>
</dbReference>